<dbReference type="Proteomes" id="UP000288805">
    <property type="component" value="Unassembled WGS sequence"/>
</dbReference>
<protein>
    <recommendedName>
        <fullName evidence="4">Retrotransposon gag domain-containing protein</fullName>
    </recommendedName>
</protein>
<dbReference type="EMBL" id="QGNW01000352">
    <property type="protein sequence ID" value="RVW75286.1"/>
    <property type="molecule type" value="Genomic_DNA"/>
</dbReference>
<gene>
    <name evidence="2" type="ORF">CK203_055359</name>
</gene>
<reference evidence="2 3" key="1">
    <citation type="journal article" date="2018" name="PLoS Genet.">
        <title>Population sequencing reveals clonal diversity and ancestral inbreeding in the grapevine cultivar Chardonnay.</title>
        <authorList>
            <person name="Roach M.J."/>
            <person name="Johnson D.L."/>
            <person name="Bohlmann J."/>
            <person name="van Vuuren H.J."/>
            <person name="Jones S.J."/>
            <person name="Pretorius I.S."/>
            <person name="Schmidt S.A."/>
            <person name="Borneman A.R."/>
        </authorList>
    </citation>
    <scope>NUCLEOTIDE SEQUENCE [LARGE SCALE GENOMIC DNA]</scope>
    <source>
        <strain evidence="3">cv. Chardonnay</strain>
        <tissue evidence="2">Leaf</tissue>
    </source>
</reference>
<sequence>MLGERHEPLQVASVINFVDYSLNQGAPTRHESADTPTGHKSNGVVTGNESNGTVAGDESNGAAAGNESNGAVAGDESNGAATGNESNGAVAGDGATLQYEITEEAMNFMSYVAEVSRGWDEPNARDMGRMMSQPKAKGEMYILNDGIDMKAKIAAMARRIEELEMKKMQEVQAISQTPLQSMPCAICLSYEHLVEECPTIPTPPQYQQHVQALPQASNLEQAIVNLSKVMGDFVGAKKSINA</sequence>
<comment type="caution">
    <text evidence="2">The sequence shown here is derived from an EMBL/GenBank/DDBJ whole genome shotgun (WGS) entry which is preliminary data.</text>
</comment>
<evidence type="ECO:0000313" key="3">
    <source>
        <dbReference type="Proteomes" id="UP000288805"/>
    </source>
</evidence>
<accession>A0A438GSU0</accession>
<proteinExistence type="predicted"/>
<feature type="compositionally biased region" description="Low complexity" evidence="1">
    <location>
        <begin position="58"/>
        <end position="74"/>
    </location>
</feature>
<evidence type="ECO:0008006" key="4">
    <source>
        <dbReference type="Google" id="ProtNLM"/>
    </source>
</evidence>
<feature type="region of interest" description="Disordered" evidence="1">
    <location>
        <begin position="26"/>
        <end position="91"/>
    </location>
</feature>
<name>A0A438GSU0_VITVI</name>
<feature type="compositionally biased region" description="Polar residues" evidence="1">
    <location>
        <begin position="34"/>
        <end position="53"/>
    </location>
</feature>
<organism evidence="2 3">
    <name type="scientific">Vitis vinifera</name>
    <name type="common">Grape</name>
    <dbReference type="NCBI Taxonomy" id="29760"/>
    <lineage>
        <taxon>Eukaryota</taxon>
        <taxon>Viridiplantae</taxon>
        <taxon>Streptophyta</taxon>
        <taxon>Embryophyta</taxon>
        <taxon>Tracheophyta</taxon>
        <taxon>Spermatophyta</taxon>
        <taxon>Magnoliopsida</taxon>
        <taxon>eudicotyledons</taxon>
        <taxon>Gunneridae</taxon>
        <taxon>Pentapetalae</taxon>
        <taxon>rosids</taxon>
        <taxon>Vitales</taxon>
        <taxon>Vitaceae</taxon>
        <taxon>Viteae</taxon>
        <taxon>Vitis</taxon>
    </lineage>
</organism>
<evidence type="ECO:0000313" key="2">
    <source>
        <dbReference type="EMBL" id="RVW75286.1"/>
    </source>
</evidence>
<dbReference type="AlphaFoldDB" id="A0A438GSU0"/>
<evidence type="ECO:0000256" key="1">
    <source>
        <dbReference type="SAM" id="MobiDB-lite"/>
    </source>
</evidence>